<dbReference type="Gene3D" id="3.60.10.10">
    <property type="entry name" value="Endonuclease/exonuclease/phosphatase"/>
    <property type="match status" value="1"/>
</dbReference>
<dbReference type="PANTHER" id="PTHR45666:SF21">
    <property type="entry name" value="TYPE I INOSITOL POLYPHOSPHATE 5-PHOSPHATASE 2"/>
    <property type="match status" value="1"/>
</dbReference>
<dbReference type="GO" id="GO:0004439">
    <property type="term" value="F:phosphatidylinositol-4,5-bisphosphate 5-phosphatase activity"/>
    <property type="evidence" value="ECO:0007669"/>
    <property type="project" value="TreeGrafter"/>
</dbReference>
<accession>A0AAP0HSZ4</accession>
<sequence>MGMPEVDMVINHPTELSNGYKIERQDTDGAMNMPKRSQLRRIYAIENNNRLNWPKNSLRKPVQLLSSVKKLGKMSSSAARICLNWPNDSKLFNSGDSVPCSRLKQVHHSSGNPGLVCMESQDSSDVIDSPSDSCEKFSEEEEDYFVVSKFENDEKGISDVNKSSGKYVHIVSKQGRNIVSILVYKSLRRHINNLKVSPVGVGIMGYMGNKIYFSYIF</sequence>
<dbReference type="EMBL" id="JBBNAG010000011">
    <property type="protein sequence ID" value="KAK9094560.1"/>
    <property type="molecule type" value="Genomic_DNA"/>
</dbReference>
<evidence type="ECO:0000313" key="2">
    <source>
        <dbReference type="EMBL" id="KAK9094560.1"/>
    </source>
</evidence>
<dbReference type="Proteomes" id="UP001419268">
    <property type="component" value="Unassembled WGS sequence"/>
</dbReference>
<keyword evidence="1" id="KW-0378">Hydrolase</keyword>
<reference evidence="2 3" key="1">
    <citation type="submission" date="2024-01" db="EMBL/GenBank/DDBJ databases">
        <title>Genome assemblies of Stephania.</title>
        <authorList>
            <person name="Yang L."/>
        </authorList>
    </citation>
    <scope>NUCLEOTIDE SEQUENCE [LARGE SCALE GENOMIC DNA]</scope>
    <source>
        <strain evidence="2">JXDWG</strain>
        <tissue evidence="2">Leaf</tissue>
    </source>
</reference>
<proteinExistence type="predicted"/>
<dbReference type="InterPro" id="IPR045849">
    <property type="entry name" value="IP5P_plant"/>
</dbReference>
<dbReference type="GO" id="GO:0034485">
    <property type="term" value="F:phosphatidylinositol-3,4,5-trisphosphate 5-phosphatase activity"/>
    <property type="evidence" value="ECO:0007669"/>
    <property type="project" value="TreeGrafter"/>
</dbReference>
<evidence type="ECO:0000313" key="3">
    <source>
        <dbReference type="Proteomes" id="UP001419268"/>
    </source>
</evidence>
<protein>
    <submittedName>
        <fullName evidence="2">Uncharacterized protein</fullName>
    </submittedName>
</protein>
<evidence type="ECO:0000256" key="1">
    <source>
        <dbReference type="ARBA" id="ARBA00022801"/>
    </source>
</evidence>
<gene>
    <name evidence="2" type="ORF">Scep_026029</name>
</gene>
<dbReference type="PANTHER" id="PTHR45666">
    <property type="entry name" value="TYPE IV INOSITOL POLYPHOSPHATE 5-PHOSPHATASE 9"/>
    <property type="match status" value="1"/>
</dbReference>
<organism evidence="2 3">
    <name type="scientific">Stephania cephalantha</name>
    <dbReference type="NCBI Taxonomy" id="152367"/>
    <lineage>
        <taxon>Eukaryota</taxon>
        <taxon>Viridiplantae</taxon>
        <taxon>Streptophyta</taxon>
        <taxon>Embryophyta</taxon>
        <taxon>Tracheophyta</taxon>
        <taxon>Spermatophyta</taxon>
        <taxon>Magnoliopsida</taxon>
        <taxon>Ranunculales</taxon>
        <taxon>Menispermaceae</taxon>
        <taxon>Menispermoideae</taxon>
        <taxon>Cissampelideae</taxon>
        <taxon>Stephania</taxon>
    </lineage>
</organism>
<dbReference type="InterPro" id="IPR036691">
    <property type="entry name" value="Endo/exonu/phosph_ase_sf"/>
</dbReference>
<dbReference type="GO" id="GO:0004445">
    <property type="term" value="F:inositol-polyphosphate 5-phosphatase activity"/>
    <property type="evidence" value="ECO:0007669"/>
    <property type="project" value="InterPro"/>
</dbReference>
<keyword evidence="3" id="KW-1185">Reference proteome</keyword>
<dbReference type="GO" id="GO:0046856">
    <property type="term" value="P:phosphatidylinositol dephosphorylation"/>
    <property type="evidence" value="ECO:0007669"/>
    <property type="project" value="TreeGrafter"/>
</dbReference>
<comment type="caution">
    <text evidence="2">The sequence shown here is derived from an EMBL/GenBank/DDBJ whole genome shotgun (WGS) entry which is preliminary data.</text>
</comment>
<name>A0AAP0HSZ4_9MAGN</name>
<dbReference type="AlphaFoldDB" id="A0AAP0HSZ4"/>